<feature type="region of interest" description="Disordered" evidence="1">
    <location>
        <begin position="1"/>
        <end position="123"/>
    </location>
</feature>
<evidence type="ECO:0000256" key="1">
    <source>
        <dbReference type="SAM" id="MobiDB-lite"/>
    </source>
</evidence>
<name>A0A6G3TC05_9ACTN</name>
<dbReference type="Proteomes" id="UP000475666">
    <property type="component" value="Unassembled WGS sequence"/>
</dbReference>
<dbReference type="AlphaFoldDB" id="A0A6G3TC05"/>
<dbReference type="EMBL" id="JAAGMQ010000301">
    <property type="protein sequence ID" value="NEC33551.1"/>
    <property type="molecule type" value="Genomic_DNA"/>
</dbReference>
<feature type="compositionally biased region" description="Low complexity" evidence="1">
    <location>
        <begin position="37"/>
        <end position="47"/>
    </location>
</feature>
<reference evidence="2 3" key="1">
    <citation type="submission" date="2020-01" db="EMBL/GenBank/DDBJ databases">
        <title>Insect and environment-associated Actinomycetes.</title>
        <authorList>
            <person name="Currrie C."/>
            <person name="Chevrette M."/>
            <person name="Carlson C."/>
            <person name="Stubbendieck R."/>
            <person name="Wendt-Pienkowski E."/>
        </authorList>
    </citation>
    <scope>NUCLEOTIDE SEQUENCE [LARGE SCALE GENOMIC DNA]</scope>
    <source>
        <strain evidence="2 3">SID7739</strain>
    </source>
</reference>
<accession>A0A6G3TC05</accession>
<proteinExistence type="predicted"/>
<gene>
    <name evidence="2" type="ORF">G3I66_10205</name>
</gene>
<feature type="non-terminal residue" evidence="2">
    <location>
        <position position="123"/>
    </location>
</feature>
<protein>
    <submittedName>
        <fullName evidence="2">Uncharacterized protein</fullName>
    </submittedName>
</protein>
<comment type="caution">
    <text evidence="2">The sequence shown here is derived from an EMBL/GenBank/DDBJ whole genome shotgun (WGS) entry which is preliminary data.</text>
</comment>
<feature type="compositionally biased region" description="Basic and acidic residues" evidence="1">
    <location>
        <begin position="1"/>
        <end position="10"/>
    </location>
</feature>
<feature type="non-terminal residue" evidence="2">
    <location>
        <position position="1"/>
    </location>
</feature>
<organism evidence="2 3">
    <name type="scientific">Streptomyces rubrogriseus</name>
    <dbReference type="NCBI Taxonomy" id="194673"/>
    <lineage>
        <taxon>Bacteria</taxon>
        <taxon>Bacillati</taxon>
        <taxon>Actinomycetota</taxon>
        <taxon>Actinomycetes</taxon>
        <taxon>Kitasatosporales</taxon>
        <taxon>Streptomycetaceae</taxon>
        <taxon>Streptomyces</taxon>
        <taxon>Streptomyces violaceoruber group</taxon>
    </lineage>
</organism>
<sequence>TAVRPGEVRTDGSTPAVTGPNAPVTPRPGEVRTGGSTPAATAPNTPVTPRPGNQLPHTAGNDLATGTGTGTPPAPVRSSPSTPQTPHAFLDGPRSAGLPDAPAVSPSPHGGAGAVRETTPAGP</sequence>
<evidence type="ECO:0000313" key="2">
    <source>
        <dbReference type="EMBL" id="NEC33551.1"/>
    </source>
</evidence>
<evidence type="ECO:0000313" key="3">
    <source>
        <dbReference type="Proteomes" id="UP000475666"/>
    </source>
</evidence>